<feature type="compositionally biased region" description="Basic and acidic residues" evidence="9">
    <location>
        <begin position="7"/>
        <end position="26"/>
    </location>
</feature>
<reference evidence="12" key="1">
    <citation type="submission" date="2023-03" db="EMBL/GenBank/DDBJ databases">
        <title>Massive genome expansion in bonnet fungi (Mycena s.s.) driven by repeated elements and novel gene families across ecological guilds.</title>
        <authorList>
            <consortium name="Lawrence Berkeley National Laboratory"/>
            <person name="Harder C.B."/>
            <person name="Miyauchi S."/>
            <person name="Viragh M."/>
            <person name="Kuo A."/>
            <person name="Thoen E."/>
            <person name="Andreopoulos B."/>
            <person name="Lu D."/>
            <person name="Skrede I."/>
            <person name="Drula E."/>
            <person name="Henrissat B."/>
            <person name="Morin E."/>
            <person name="Kohler A."/>
            <person name="Barry K."/>
            <person name="LaButti K."/>
            <person name="Morin E."/>
            <person name="Salamov A."/>
            <person name="Lipzen A."/>
            <person name="Mereny Z."/>
            <person name="Hegedus B."/>
            <person name="Baldrian P."/>
            <person name="Stursova M."/>
            <person name="Weitz H."/>
            <person name="Taylor A."/>
            <person name="Grigoriev I.V."/>
            <person name="Nagy L.G."/>
            <person name="Martin F."/>
            <person name="Kauserud H."/>
        </authorList>
    </citation>
    <scope>NUCLEOTIDE SEQUENCE</scope>
    <source>
        <strain evidence="12">9284</strain>
    </source>
</reference>
<feature type="region of interest" description="Disordered" evidence="9">
    <location>
        <begin position="332"/>
        <end position="351"/>
    </location>
</feature>
<dbReference type="EMBL" id="JARKIF010000002">
    <property type="protein sequence ID" value="KAJ7647285.1"/>
    <property type="molecule type" value="Genomic_DNA"/>
</dbReference>
<evidence type="ECO:0000256" key="4">
    <source>
        <dbReference type="ARBA" id="ARBA00022448"/>
    </source>
</evidence>
<feature type="domain" description="COG complex component COG2 C-terminal" evidence="11">
    <location>
        <begin position="499"/>
        <end position="802"/>
    </location>
</feature>
<keyword evidence="5" id="KW-0653">Protein transport</keyword>
<keyword evidence="4" id="KW-0813">Transport</keyword>
<evidence type="ECO:0000256" key="2">
    <source>
        <dbReference type="ARBA" id="ARBA00007603"/>
    </source>
</evidence>
<evidence type="ECO:0000256" key="1">
    <source>
        <dbReference type="ARBA" id="ARBA00004395"/>
    </source>
</evidence>
<evidence type="ECO:0000256" key="3">
    <source>
        <dbReference type="ARBA" id="ARBA00020977"/>
    </source>
</evidence>
<accession>A0AAD7G0G1</accession>
<dbReference type="InterPro" id="IPR024603">
    <property type="entry name" value="COG_complex_COG2_C"/>
</dbReference>
<feature type="compositionally biased region" description="Low complexity" evidence="9">
    <location>
        <begin position="337"/>
        <end position="348"/>
    </location>
</feature>
<dbReference type="Pfam" id="PF12022">
    <property type="entry name" value="COG2_C"/>
    <property type="match status" value="1"/>
</dbReference>
<name>A0AAD7G0G1_9AGAR</name>
<dbReference type="InterPro" id="IPR024602">
    <property type="entry name" value="COG_su2_N"/>
</dbReference>
<evidence type="ECO:0000313" key="12">
    <source>
        <dbReference type="EMBL" id="KAJ7647285.1"/>
    </source>
</evidence>
<dbReference type="AlphaFoldDB" id="A0AAD7G0G1"/>
<evidence type="ECO:0000256" key="7">
    <source>
        <dbReference type="ARBA" id="ARBA00023136"/>
    </source>
</evidence>
<keyword evidence="7" id="KW-0472">Membrane</keyword>
<dbReference type="GO" id="GO:0015031">
    <property type="term" value="P:protein transport"/>
    <property type="evidence" value="ECO:0007669"/>
    <property type="project" value="UniProtKB-KW"/>
</dbReference>
<dbReference type="Pfam" id="PF06148">
    <property type="entry name" value="COG2_N"/>
    <property type="match status" value="1"/>
</dbReference>
<comment type="caution">
    <text evidence="12">The sequence shown here is derived from an EMBL/GenBank/DDBJ whole genome shotgun (WGS) entry which is preliminary data.</text>
</comment>
<evidence type="ECO:0000256" key="8">
    <source>
        <dbReference type="ARBA" id="ARBA00031344"/>
    </source>
</evidence>
<dbReference type="GO" id="GO:0017119">
    <property type="term" value="C:Golgi transport complex"/>
    <property type="evidence" value="ECO:0007669"/>
    <property type="project" value="TreeGrafter"/>
</dbReference>
<proteinExistence type="inferred from homology"/>
<evidence type="ECO:0000259" key="11">
    <source>
        <dbReference type="Pfam" id="PF12022"/>
    </source>
</evidence>
<feature type="region of interest" description="Disordered" evidence="9">
    <location>
        <begin position="1"/>
        <end position="34"/>
    </location>
</feature>
<comment type="similarity">
    <text evidence="2">Belongs to the COG2 family.</text>
</comment>
<dbReference type="GO" id="GO:0006891">
    <property type="term" value="P:intra-Golgi vesicle-mediated transport"/>
    <property type="evidence" value="ECO:0007669"/>
    <property type="project" value="TreeGrafter"/>
</dbReference>
<sequence>MASTSRDPFELDRLAEELATREKSREDSDDATGHELPIYIPLSHTNPYLTSEVFDVEAFLLSRSHTSLRDLRSELRDYLSTLKEELVKLINDDYEAFISLSTDLRGEGARLERIKQPLGHLKTQILASKSDLQVIQDAIQEKLTKRATLRAEKALLHLLLKISESVTRLESLLLIASPAQDEESEEPRPVNLNLPEDNVDDRTHGNRAKHLSRVAAEYSQLLYHANKAREEKCVFVDEIQWRIDRIRSTLSSDLDHLFSTTLLSLTGEEGKTSEVEKAKTIADITECLRTYDSMGLWRDAEDVLRRDVVRRFVKKSIFPGALAAPQSPIVPHTPFRSSTTPASLATPSALPPRTPYTPFTSFALKTPFNHSLGSASHSPYAHILDDSEDPLASLFSQILRFVERDMSKIMVIADKVSLKSVSTARKDGFEILANVVWEEFGRAIMDELGLVVFAAGRPNEFRKHYEITNAFIRSLEFLAPSVHSVEAMRAHPVYTAFERRWQLPVYYQLRWKEIVSKVEDVLSVPRVELSSAKEKTAFASTQATAIWVAISACWSAEVFIPELTHRFWRLTLQLLSRYKTWLSESMVPDSIPVDPPSAESIAEDDKILRQYAMVILDARELHMHVLALWQEEISLMLPEAAGEERANLEDTLRESLSALTATTAPMSTHIVAILTKRCCDALLPVRSISSQFRAMSNKQMPKEPSYFVSSILRPVKVFFGIGVGQGPGESLKEHFLVSYATEIFESVAQRYVHHVAGMKKTEDSLRRLKKGKKQTFSLFGGNTKEEEGKDEERIRAQMILDVEAFGKDGQLLGVDLEQSEAFKTLTEMVHAVDGEAPPFRLNTTNETSSLGQYIESSDTWSYVQTLSAFSIRVVHANVSLCRRRDSPWWRRANILFVAFILPHFPRLREEQLGIAIGDILNKIRVT</sequence>
<evidence type="ECO:0000313" key="13">
    <source>
        <dbReference type="Proteomes" id="UP001221142"/>
    </source>
</evidence>
<evidence type="ECO:0000259" key="10">
    <source>
        <dbReference type="Pfam" id="PF06148"/>
    </source>
</evidence>
<dbReference type="GO" id="GO:0000139">
    <property type="term" value="C:Golgi membrane"/>
    <property type="evidence" value="ECO:0007669"/>
    <property type="project" value="UniProtKB-SubCell"/>
</dbReference>
<protein>
    <recommendedName>
        <fullName evidence="3">Conserved oligomeric Golgi complex subunit 2</fullName>
    </recommendedName>
    <alternativeName>
        <fullName evidence="8">Component of oligomeric Golgi complex 2</fullName>
    </alternativeName>
</protein>
<evidence type="ECO:0000256" key="5">
    <source>
        <dbReference type="ARBA" id="ARBA00022927"/>
    </source>
</evidence>
<feature type="domain" description="Conserved oligomeric Golgi complex subunit 2 N-terminal" evidence="10">
    <location>
        <begin position="48"/>
        <end position="114"/>
    </location>
</feature>
<keyword evidence="13" id="KW-1185">Reference proteome</keyword>
<gene>
    <name evidence="12" type="ORF">FB45DRAFT_735301</name>
</gene>
<keyword evidence="6" id="KW-0333">Golgi apparatus</keyword>
<comment type="subcellular location">
    <subcellularLocation>
        <location evidence="1">Golgi apparatus membrane</location>
        <topology evidence="1">Peripheral membrane protein</topology>
    </subcellularLocation>
</comment>
<evidence type="ECO:0000256" key="9">
    <source>
        <dbReference type="SAM" id="MobiDB-lite"/>
    </source>
</evidence>
<dbReference type="PANTHER" id="PTHR12961">
    <property type="entry name" value="CONSERVED OLIGOMERIC GOLGI COMPLEX COMPONENT 2"/>
    <property type="match status" value="1"/>
</dbReference>
<dbReference type="PANTHER" id="PTHR12961:SF0">
    <property type="entry name" value="CONSERVED OLIGOMERIC GOLGI COMPLEX SUBUNIT 2"/>
    <property type="match status" value="1"/>
</dbReference>
<organism evidence="12 13">
    <name type="scientific">Roridomyces roridus</name>
    <dbReference type="NCBI Taxonomy" id="1738132"/>
    <lineage>
        <taxon>Eukaryota</taxon>
        <taxon>Fungi</taxon>
        <taxon>Dikarya</taxon>
        <taxon>Basidiomycota</taxon>
        <taxon>Agaricomycotina</taxon>
        <taxon>Agaricomycetes</taxon>
        <taxon>Agaricomycetidae</taxon>
        <taxon>Agaricales</taxon>
        <taxon>Marasmiineae</taxon>
        <taxon>Mycenaceae</taxon>
        <taxon>Roridomyces</taxon>
    </lineage>
</organism>
<evidence type="ECO:0000256" key="6">
    <source>
        <dbReference type="ARBA" id="ARBA00023034"/>
    </source>
</evidence>
<feature type="region of interest" description="Disordered" evidence="9">
    <location>
        <begin position="183"/>
        <end position="203"/>
    </location>
</feature>
<dbReference type="GO" id="GO:0007030">
    <property type="term" value="P:Golgi organization"/>
    <property type="evidence" value="ECO:0007669"/>
    <property type="project" value="InterPro"/>
</dbReference>
<dbReference type="InterPro" id="IPR009316">
    <property type="entry name" value="COG2"/>
</dbReference>
<dbReference type="Proteomes" id="UP001221142">
    <property type="component" value="Unassembled WGS sequence"/>
</dbReference>